<reference evidence="9 10" key="1">
    <citation type="submission" date="2016-11" db="EMBL/GenBank/DDBJ databases">
        <authorList>
            <person name="Jaros S."/>
            <person name="Januszkiewicz K."/>
            <person name="Wedrychowicz H."/>
        </authorList>
    </citation>
    <scope>NUCLEOTIDE SEQUENCE [LARGE SCALE GENOMIC DNA]</scope>
    <source>
        <strain evidence="9 10">DSM 100565</strain>
    </source>
</reference>
<proteinExistence type="inferred from homology"/>
<evidence type="ECO:0000256" key="1">
    <source>
        <dbReference type="ARBA" id="ARBA00001933"/>
    </source>
</evidence>
<name>A0A1M6GPW9_9RHOB</name>
<dbReference type="AlphaFoldDB" id="A0A1M6GPW9"/>
<evidence type="ECO:0000256" key="7">
    <source>
        <dbReference type="RuleBase" id="RU000481"/>
    </source>
</evidence>
<comment type="cofactor">
    <cofactor evidence="1 7">
        <name>pyridoxal 5'-phosphate</name>
        <dbReference type="ChEBI" id="CHEBI:597326"/>
    </cofactor>
</comment>
<organism evidence="9 10">
    <name type="scientific">Wenxinia saemankumensis</name>
    <dbReference type="NCBI Taxonomy" id="1447782"/>
    <lineage>
        <taxon>Bacteria</taxon>
        <taxon>Pseudomonadati</taxon>
        <taxon>Pseudomonadota</taxon>
        <taxon>Alphaproteobacteria</taxon>
        <taxon>Rhodobacterales</taxon>
        <taxon>Roseobacteraceae</taxon>
        <taxon>Wenxinia</taxon>
    </lineage>
</organism>
<evidence type="ECO:0000313" key="10">
    <source>
        <dbReference type="Proteomes" id="UP000184292"/>
    </source>
</evidence>
<dbReference type="PANTHER" id="PTHR46383:SF2">
    <property type="entry name" value="AMINOTRANSFERASE"/>
    <property type="match status" value="1"/>
</dbReference>
<evidence type="ECO:0000256" key="5">
    <source>
        <dbReference type="ARBA" id="ARBA00022898"/>
    </source>
</evidence>
<dbReference type="EC" id="2.6.1.-" evidence="7"/>
<evidence type="ECO:0000256" key="6">
    <source>
        <dbReference type="ARBA" id="ARBA00049185"/>
    </source>
</evidence>
<dbReference type="PANTHER" id="PTHR46383">
    <property type="entry name" value="ASPARTATE AMINOTRANSFERASE"/>
    <property type="match status" value="1"/>
</dbReference>
<evidence type="ECO:0000313" key="9">
    <source>
        <dbReference type="EMBL" id="SHJ11959.1"/>
    </source>
</evidence>
<evidence type="ECO:0000256" key="4">
    <source>
        <dbReference type="ARBA" id="ARBA00022679"/>
    </source>
</evidence>
<keyword evidence="10" id="KW-1185">Reference proteome</keyword>
<dbReference type="InterPro" id="IPR015424">
    <property type="entry name" value="PyrdxlP-dep_Trfase"/>
</dbReference>
<dbReference type="Pfam" id="PF00155">
    <property type="entry name" value="Aminotran_1_2"/>
    <property type="match status" value="1"/>
</dbReference>
<keyword evidence="5" id="KW-0663">Pyridoxal phosphate</keyword>
<evidence type="ECO:0000259" key="8">
    <source>
        <dbReference type="Pfam" id="PF00155"/>
    </source>
</evidence>
<keyword evidence="3 7" id="KW-0032">Aminotransferase</keyword>
<dbReference type="InterPro" id="IPR050596">
    <property type="entry name" value="AspAT/PAT-like"/>
</dbReference>
<sequence>MASSRRLSRRGSVDPFIVMDVMEAARIAEAAGRNVVHMEVGQPGTGAPKAALDRLAADMAGGPLGYTVALGLPELRARIARHYGEWYGVDLDPARVVVTAGASGAFLLAFTALFDTGARVGLGLPCYPSYRHILKALGLHAVPFRTSMAARLQPGPSDIADRALDGLIVAGPSNPAGTMLTRDALAALADASAEHDSALISDEIYHGIDYGSRAVSALEVTDDAWVIGSFSKYFSMTGWRVGWMVVPPHAVRQVERLAQNMFICPSHAGQRLALHAMECEVDLQANVATYAANRDLLMEALPRIGFDRIAPPDGAFYIYADIGRWSHDSRAFADEILREADVAVTPGLDFDPEEGHRWIRLSYARGTEEIAEGARRLERFMAGRTPRGDAR</sequence>
<dbReference type="InterPro" id="IPR004839">
    <property type="entry name" value="Aminotransferase_I/II_large"/>
</dbReference>
<dbReference type="Proteomes" id="UP000184292">
    <property type="component" value="Unassembled WGS sequence"/>
</dbReference>
<dbReference type="Gene3D" id="3.40.640.10">
    <property type="entry name" value="Type I PLP-dependent aspartate aminotransferase-like (Major domain)"/>
    <property type="match status" value="1"/>
</dbReference>
<accession>A0A1M6GPW9</accession>
<keyword evidence="4 7" id="KW-0808">Transferase</keyword>
<evidence type="ECO:0000256" key="3">
    <source>
        <dbReference type="ARBA" id="ARBA00022576"/>
    </source>
</evidence>
<gene>
    <name evidence="9" type="ORF">SAMN05444417_2848</name>
</gene>
<protein>
    <recommendedName>
        <fullName evidence="7">Aminotransferase</fullName>
        <ecNumber evidence="7">2.6.1.-</ecNumber>
    </recommendedName>
</protein>
<dbReference type="CDD" id="cd00609">
    <property type="entry name" value="AAT_like"/>
    <property type="match status" value="1"/>
</dbReference>
<comment type="catalytic activity">
    <reaction evidence="6">
        <text>L-aspartate + 2-oxoglutarate = oxaloacetate + L-glutamate</text>
        <dbReference type="Rhea" id="RHEA:21824"/>
        <dbReference type="ChEBI" id="CHEBI:16452"/>
        <dbReference type="ChEBI" id="CHEBI:16810"/>
        <dbReference type="ChEBI" id="CHEBI:29985"/>
        <dbReference type="ChEBI" id="CHEBI:29991"/>
        <dbReference type="EC" id="2.6.1.1"/>
    </reaction>
</comment>
<dbReference type="GO" id="GO:0030170">
    <property type="term" value="F:pyridoxal phosphate binding"/>
    <property type="evidence" value="ECO:0007669"/>
    <property type="project" value="InterPro"/>
</dbReference>
<dbReference type="STRING" id="1447782.SAMN05444417_2848"/>
<dbReference type="InterPro" id="IPR004838">
    <property type="entry name" value="NHTrfase_class1_PyrdxlP-BS"/>
</dbReference>
<feature type="domain" description="Aminotransferase class I/classII large" evidence="8">
    <location>
        <begin position="34"/>
        <end position="370"/>
    </location>
</feature>
<dbReference type="EMBL" id="FQYO01000005">
    <property type="protein sequence ID" value="SHJ11959.1"/>
    <property type="molecule type" value="Genomic_DNA"/>
</dbReference>
<dbReference type="PROSITE" id="PS00105">
    <property type="entry name" value="AA_TRANSFER_CLASS_1"/>
    <property type="match status" value="1"/>
</dbReference>
<comment type="similarity">
    <text evidence="2 7">Belongs to the class-I pyridoxal-phosphate-dependent aminotransferase family.</text>
</comment>
<dbReference type="GO" id="GO:0004069">
    <property type="term" value="F:L-aspartate:2-oxoglutarate aminotransferase activity"/>
    <property type="evidence" value="ECO:0007669"/>
    <property type="project" value="UniProtKB-EC"/>
</dbReference>
<evidence type="ECO:0000256" key="2">
    <source>
        <dbReference type="ARBA" id="ARBA00007441"/>
    </source>
</evidence>
<dbReference type="GO" id="GO:0006520">
    <property type="term" value="P:amino acid metabolic process"/>
    <property type="evidence" value="ECO:0007669"/>
    <property type="project" value="InterPro"/>
</dbReference>
<dbReference type="InterPro" id="IPR015421">
    <property type="entry name" value="PyrdxlP-dep_Trfase_major"/>
</dbReference>
<dbReference type="SUPFAM" id="SSF53383">
    <property type="entry name" value="PLP-dependent transferases"/>
    <property type="match status" value="1"/>
</dbReference>